<dbReference type="Proteomes" id="UP000268162">
    <property type="component" value="Unassembled WGS sequence"/>
</dbReference>
<keyword evidence="11" id="KW-1185">Reference proteome</keyword>
<evidence type="ECO:0000256" key="4">
    <source>
        <dbReference type="ARBA" id="ARBA00023015"/>
    </source>
</evidence>
<evidence type="ECO:0000256" key="2">
    <source>
        <dbReference type="ARBA" id="ARBA00010289"/>
    </source>
</evidence>
<reference evidence="11" key="1">
    <citation type="journal article" date="2018" name="Nat. Microbiol.">
        <title>Leveraging single-cell genomics to expand the fungal tree of life.</title>
        <authorList>
            <person name="Ahrendt S.R."/>
            <person name="Quandt C.A."/>
            <person name="Ciobanu D."/>
            <person name="Clum A."/>
            <person name="Salamov A."/>
            <person name="Andreopoulos B."/>
            <person name="Cheng J.F."/>
            <person name="Woyke T."/>
            <person name="Pelin A."/>
            <person name="Henrissat B."/>
            <person name="Reynolds N.K."/>
            <person name="Benny G.L."/>
            <person name="Smith M.E."/>
            <person name="James T.Y."/>
            <person name="Grigoriev I.V."/>
        </authorList>
    </citation>
    <scope>NUCLEOTIDE SEQUENCE [LARGE SCALE GENOMIC DNA]</scope>
    <source>
        <strain evidence="11">RSA 468</strain>
    </source>
</reference>
<comment type="subcellular location">
    <subcellularLocation>
        <location evidence="1">Nucleus</location>
    </subcellularLocation>
</comment>
<dbReference type="PANTHER" id="PTHR46567:SF1">
    <property type="entry name" value="MEDIATOR OF RNA POLYMERASE II TRANSCRIPTION SUBUNIT 12"/>
    <property type="match status" value="1"/>
</dbReference>
<keyword evidence="5" id="KW-0804">Transcription</keyword>
<evidence type="ECO:0000256" key="7">
    <source>
        <dbReference type="ARBA" id="ARBA00032010"/>
    </source>
</evidence>
<feature type="domain" description="Mediator complex subunit Med12" evidence="9">
    <location>
        <begin position="131"/>
        <end position="199"/>
    </location>
</feature>
<protein>
    <recommendedName>
        <fullName evidence="3">Mediator of RNA polymerase II transcription subunit 12</fullName>
    </recommendedName>
    <alternativeName>
        <fullName evidence="7">Mediator complex subunit 12</fullName>
    </alternativeName>
</protein>
<evidence type="ECO:0000259" key="9">
    <source>
        <dbReference type="SMART" id="SM01281"/>
    </source>
</evidence>
<dbReference type="GO" id="GO:0016592">
    <property type="term" value="C:mediator complex"/>
    <property type="evidence" value="ECO:0007669"/>
    <property type="project" value="InterPro"/>
</dbReference>
<dbReference type="EMBL" id="ML002459">
    <property type="protein sequence ID" value="RKP37694.1"/>
    <property type="molecule type" value="Genomic_DNA"/>
</dbReference>
<gene>
    <name evidence="10" type="ORF">BJ085DRAFT_19736</name>
</gene>
<evidence type="ECO:0000256" key="6">
    <source>
        <dbReference type="ARBA" id="ARBA00023242"/>
    </source>
</evidence>
<keyword evidence="4" id="KW-0805">Transcription regulation</keyword>
<dbReference type="InterPro" id="IPR019035">
    <property type="entry name" value="Mediator_Med12"/>
</dbReference>
<proteinExistence type="inferred from homology"/>
<evidence type="ECO:0000313" key="10">
    <source>
        <dbReference type="EMBL" id="RKP37694.1"/>
    </source>
</evidence>
<dbReference type="GO" id="GO:0006357">
    <property type="term" value="P:regulation of transcription by RNA polymerase II"/>
    <property type="evidence" value="ECO:0007669"/>
    <property type="project" value="InterPro"/>
</dbReference>
<dbReference type="GO" id="GO:0003712">
    <property type="term" value="F:transcription coregulator activity"/>
    <property type="evidence" value="ECO:0007669"/>
    <property type="project" value="InterPro"/>
</dbReference>
<keyword evidence="6" id="KW-0539">Nucleus</keyword>
<evidence type="ECO:0000256" key="5">
    <source>
        <dbReference type="ARBA" id="ARBA00023163"/>
    </source>
</evidence>
<evidence type="ECO:0000313" key="11">
    <source>
        <dbReference type="Proteomes" id="UP000268162"/>
    </source>
</evidence>
<accession>A0A4P9ZVQ6</accession>
<dbReference type="PANTHER" id="PTHR46567">
    <property type="entry name" value="MEDIATOR OF RNA POLYMERASE II TRANSCRIPTION SUBUNIT 12"/>
    <property type="match status" value="1"/>
</dbReference>
<dbReference type="Pfam" id="PF09497">
    <property type="entry name" value="Med12"/>
    <property type="match status" value="1"/>
</dbReference>
<dbReference type="AlphaFoldDB" id="A0A4P9ZVQ6"/>
<evidence type="ECO:0000256" key="3">
    <source>
        <dbReference type="ARBA" id="ARBA00019622"/>
    </source>
</evidence>
<feature type="region of interest" description="Disordered" evidence="8">
    <location>
        <begin position="1"/>
        <end position="30"/>
    </location>
</feature>
<organism evidence="10 11">
    <name type="scientific">Dimargaris cristalligena</name>
    <dbReference type="NCBI Taxonomy" id="215637"/>
    <lineage>
        <taxon>Eukaryota</taxon>
        <taxon>Fungi</taxon>
        <taxon>Fungi incertae sedis</taxon>
        <taxon>Zoopagomycota</taxon>
        <taxon>Kickxellomycotina</taxon>
        <taxon>Dimargaritomycetes</taxon>
        <taxon>Dimargaritales</taxon>
        <taxon>Dimargaritaceae</taxon>
        <taxon>Dimargaris</taxon>
    </lineage>
</organism>
<dbReference type="SMART" id="SM01281">
    <property type="entry name" value="Med12"/>
    <property type="match status" value="1"/>
</dbReference>
<evidence type="ECO:0000256" key="1">
    <source>
        <dbReference type="ARBA" id="ARBA00004123"/>
    </source>
</evidence>
<sequence length="339" mass="38692">MSSRTHSSSNSGGSHPHNLTARRSASHTDPLLQRYVMRPPDDLPRLCSNTSVGYPDYFPQDPAQPEDQLIDTYVRNGLADQPLISSETSSMHDSIIDRLQDQGVMNQLAKFAVEILEQQQPTPIPPKSFFHPPPVRPVTELSDRETWWKHLTDPAAQLSTLARSVPSLYGKDRTDRLESLLKNICQRSIPMTRALWAIRVFGCDEIQTALQSQPQLSPSQASDSLTTDWTRLVLNTLRSVLTEVPGRDPKTSEVGADPRRLFPDPDAQLQWIDRWSYLWRLVRVQCDQELVDIRHLLRWLIEVISTCSVDHFVLLLPSLYEYIPDIKRARFLLRLLVSA</sequence>
<dbReference type="STRING" id="215637.A0A4P9ZVQ6"/>
<name>A0A4P9ZVQ6_9FUNG</name>
<evidence type="ECO:0000256" key="8">
    <source>
        <dbReference type="SAM" id="MobiDB-lite"/>
    </source>
</evidence>
<feature type="non-terminal residue" evidence="10">
    <location>
        <position position="339"/>
    </location>
</feature>
<comment type="similarity">
    <text evidence="2">Belongs to the Mediator complex subunit 12 family.</text>
</comment>
<feature type="compositionally biased region" description="Low complexity" evidence="8">
    <location>
        <begin position="1"/>
        <end position="15"/>
    </location>
</feature>